<dbReference type="SUPFAM" id="SSF53098">
    <property type="entry name" value="Ribonuclease H-like"/>
    <property type="match status" value="1"/>
</dbReference>
<dbReference type="PROSITE" id="PS50994">
    <property type="entry name" value="INTEGRASE"/>
    <property type="match status" value="1"/>
</dbReference>
<dbReference type="Gene3D" id="3.30.420.10">
    <property type="entry name" value="Ribonuclease H-like superfamily/Ribonuclease H"/>
    <property type="match status" value="1"/>
</dbReference>
<name>A0A2A2AI38_9BURK</name>
<dbReference type="PANTHER" id="PTHR46889">
    <property type="entry name" value="TRANSPOSASE INSF FOR INSERTION SEQUENCE IS3B-RELATED"/>
    <property type="match status" value="1"/>
</dbReference>
<dbReference type="EMBL" id="NSJB01000003">
    <property type="protein sequence ID" value="PAT37476.1"/>
    <property type="molecule type" value="Genomic_DNA"/>
</dbReference>
<organism evidence="2 3">
    <name type="scientific">Vandammella animalimorsus</name>
    <dbReference type="NCBI Taxonomy" id="2029117"/>
    <lineage>
        <taxon>Bacteria</taxon>
        <taxon>Pseudomonadati</taxon>
        <taxon>Pseudomonadota</taxon>
        <taxon>Betaproteobacteria</taxon>
        <taxon>Burkholderiales</taxon>
        <taxon>Comamonadaceae</taxon>
        <taxon>Vandammella</taxon>
    </lineage>
</organism>
<comment type="caution">
    <text evidence="2">The sequence shown here is derived from an EMBL/GenBank/DDBJ whole genome shotgun (WGS) entry which is preliminary data.</text>
</comment>
<dbReference type="InterPro" id="IPR012337">
    <property type="entry name" value="RNaseH-like_sf"/>
</dbReference>
<accession>A0A2A2AI38</accession>
<reference evidence="2 3" key="1">
    <citation type="submission" date="2017-08" db="EMBL/GenBank/DDBJ databases">
        <title>WGS of Clinical strains of the CDC Group NO-1 linked to zoonotic infections in humans.</title>
        <authorList>
            <person name="Bernier A.-M."/>
            <person name="Bernard K."/>
        </authorList>
    </citation>
    <scope>NUCLEOTIDE SEQUENCE [LARGE SCALE GENOMIC DNA]</scope>
    <source>
        <strain evidence="2 3">NML00-0135</strain>
    </source>
</reference>
<evidence type="ECO:0000313" key="3">
    <source>
        <dbReference type="Proteomes" id="UP000218054"/>
    </source>
</evidence>
<dbReference type="InterPro" id="IPR036397">
    <property type="entry name" value="RNaseH_sf"/>
</dbReference>
<dbReference type="NCBIfam" id="NF033516">
    <property type="entry name" value="transpos_IS3"/>
    <property type="match status" value="1"/>
</dbReference>
<gene>
    <name evidence="2" type="ORF">CK625_07055</name>
</gene>
<protein>
    <submittedName>
        <fullName evidence="2">Transposase</fullName>
    </submittedName>
</protein>
<dbReference type="GO" id="GO:0003676">
    <property type="term" value="F:nucleic acid binding"/>
    <property type="evidence" value="ECO:0007669"/>
    <property type="project" value="InterPro"/>
</dbReference>
<dbReference type="InterPro" id="IPR001584">
    <property type="entry name" value="Integrase_cat-core"/>
</dbReference>
<dbReference type="AlphaFoldDB" id="A0A2A2AI38"/>
<sequence length="273" mass="31071">MMVTIQQGLREDGFEVSMVKLCRWFGVARRSVYYRPTQAAPKVNPALAEPIKALIEAEPSFGYRTVAGLLGMNKNTVQRIFQLKGWQVRKRAVGRRPRIQALPSVATAPDQRWATDLCRVWGGRDGWLTLALVIDCHTRQLLGWHLSRSGKASTAVAALEQALIARYGALGRVPEPFLLRSDNGLVFTSRDYTRLVRSYGLQQEFITPHCPQQKGMVERLIRTLKEQCVHRHRFESQQHAMRVLGDWIQFYNHRRPHQALGMKTPAQAYALAA</sequence>
<proteinExistence type="predicted"/>
<dbReference type="InterPro" id="IPR050900">
    <property type="entry name" value="Transposase_IS3/IS150/IS904"/>
</dbReference>
<dbReference type="Pfam" id="PF13683">
    <property type="entry name" value="rve_3"/>
    <property type="match status" value="1"/>
</dbReference>
<keyword evidence="3" id="KW-1185">Reference proteome</keyword>
<evidence type="ECO:0000259" key="1">
    <source>
        <dbReference type="PROSITE" id="PS50994"/>
    </source>
</evidence>
<dbReference type="PANTHER" id="PTHR46889:SF4">
    <property type="entry name" value="TRANSPOSASE INSO FOR INSERTION SEQUENCE ELEMENT IS911B-RELATED"/>
    <property type="match status" value="1"/>
</dbReference>
<feature type="domain" description="Integrase catalytic" evidence="1">
    <location>
        <begin position="105"/>
        <end position="273"/>
    </location>
</feature>
<dbReference type="InterPro" id="IPR048020">
    <property type="entry name" value="Transpos_IS3"/>
</dbReference>
<dbReference type="GO" id="GO:0015074">
    <property type="term" value="P:DNA integration"/>
    <property type="evidence" value="ECO:0007669"/>
    <property type="project" value="InterPro"/>
</dbReference>
<evidence type="ECO:0000313" key="2">
    <source>
        <dbReference type="EMBL" id="PAT37476.1"/>
    </source>
</evidence>
<dbReference type="Proteomes" id="UP000218054">
    <property type="component" value="Unassembled WGS sequence"/>
</dbReference>